<feature type="chain" id="PRO_5045662297" evidence="1">
    <location>
        <begin position="28"/>
        <end position="179"/>
    </location>
</feature>
<evidence type="ECO:0000313" key="2">
    <source>
        <dbReference type="EMBL" id="WED42205.1"/>
    </source>
</evidence>
<keyword evidence="3" id="KW-1185">Reference proteome</keyword>
<dbReference type="EMBL" id="CP119078">
    <property type="protein sequence ID" value="WED42205.1"/>
    <property type="molecule type" value="Genomic_DNA"/>
</dbReference>
<sequence length="179" mass="20348">MKTKIKKTLNGILLVSFLYSGVNSAFAAKVSKEAEDTRNPLGCYDTGYQYDLKTLHLYPGKSGERQSMYFLFNTLNQKVNLYQMRDDESSRSMYLNHAINARQWAVLSTSEKKVKYICTVPDGKEEYGKIVDCADAVRVCEYTNVRYGLNNRGNYWIVNSNTRGGAINEVIHYGIIPAQ</sequence>
<name>A0ABY8ARQ3_9GAMM</name>
<dbReference type="Proteomes" id="UP001222087">
    <property type="component" value="Chromosome"/>
</dbReference>
<reference evidence="2 3" key="1">
    <citation type="submission" date="2023-02" db="EMBL/GenBank/DDBJ databases">
        <title>Genome Sequence of L. cardiaca H63T.</title>
        <authorList>
            <person name="Lopez A.E."/>
            <person name="Cianciotto N.P."/>
        </authorList>
    </citation>
    <scope>NUCLEOTIDE SEQUENCE [LARGE SCALE GENOMIC DNA]</scope>
    <source>
        <strain evidence="2 3">H63</strain>
    </source>
</reference>
<gene>
    <name evidence="2" type="ORF">PXX05_09710</name>
</gene>
<dbReference type="RefSeq" id="WP_275088030.1">
    <property type="nucleotide sequence ID" value="NZ_CP119078.1"/>
</dbReference>
<protein>
    <submittedName>
        <fullName evidence="2">Endopeptidase IV</fullName>
    </submittedName>
</protein>
<feature type="signal peptide" evidence="1">
    <location>
        <begin position="1"/>
        <end position="27"/>
    </location>
</feature>
<evidence type="ECO:0000256" key="1">
    <source>
        <dbReference type="SAM" id="SignalP"/>
    </source>
</evidence>
<organism evidence="2 3">
    <name type="scientific">Legionella cardiaca</name>
    <dbReference type="NCBI Taxonomy" id="1071983"/>
    <lineage>
        <taxon>Bacteria</taxon>
        <taxon>Pseudomonadati</taxon>
        <taxon>Pseudomonadota</taxon>
        <taxon>Gammaproteobacteria</taxon>
        <taxon>Legionellales</taxon>
        <taxon>Legionellaceae</taxon>
        <taxon>Legionella</taxon>
    </lineage>
</organism>
<keyword evidence="1" id="KW-0732">Signal</keyword>
<proteinExistence type="predicted"/>
<accession>A0ABY8ARQ3</accession>
<evidence type="ECO:0000313" key="3">
    <source>
        <dbReference type="Proteomes" id="UP001222087"/>
    </source>
</evidence>